<evidence type="ECO:0000313" key="1">
    <source>
        <dbReference type="EMBL" id="AEH59096.1"/>
    </source>
</evidence>
<reference evidence="1" key="1">
    <citation type="journal article" date="2011" name="Chem. Biol.">
        <title>Identification and characterization of the lysobactin biosynthetic gene cluster reveals mechanistic insights into an unusual termination module architecture.</title>
        <authorList>
            <person name="Hou J."/>
            <person name="Robbel L."/>
            <person name="Marahiel M.A."/>
        </authorList>
    </citation>
    <scope>NUCLEOTIDE SEQUENCE</scope>
    <source>
        <strain evidence="1">ATCC 53042</strain>
    </source>
</reference>
<dbReference type="AlphaFoldDB" id="F8TUI4"/>
<proteinExistence type="predicted"/>
<protein>
    <submittedName>
        <fullName evidence="1">Uncharacterized protein</fullName>
    </submittedName>
</protein>
<accession>F8TUI4</accession>
<sequence>MKFFWIVERMLARARRMNCETTISAHRRRRKNRLFLGENGHSREARLRAEKHRMMFVMLRKCFAMTSTKPLHRAVMNQMNERARRAFDNLSPEWIGDIFVN</sequence>
<organism evidence="1">
    <name type="scientific">Lysobacter sp. ATCC 53042</name>
    <dbReference type="NCBI Taxonomy" id="324869"/>
    <lineage>
        <taxon>Bacteria</taxon>
        <taxon>Pseudomonadati</taxon>
        <taxon>Pseudomonadota</taxon>
        <taxon>Gammaproteobacteria</taxon>
        <taxon>Lysobacterales</taxon>
        <taxon>Lysobacteraceae</taxon>
        <taxon>Lysobacter</taxon>
    </lineage>
</organism>
<name>F8TUI4_9GAMM</name>
<dbReference type="EMBL" id="JF412274">
    <property type="protein sequence ID" value="AEH59096.1"/>
    <property type="molecule type" value="Genomic_DNA"/>
</dbReference>